<sequence length="482" mass="55943">MLLNQLTSKTVDEIDIGYWEYKDTEELLWSKAFLSSLKYSEQDVKISLKFFLNHIIHKEDHDLFRNNFFSLIKNGTDFRQSMLLKSVKGKYKEFVCTTNNNVSLKYHGNSKFIFFNKRKFKTNKKVTKNKFYYKETAEMTKTGSWYIDFVKQKSYWDQQTRRILEYPEDYIPSLKNSAKYYPREYKKLAQSTFVECAVEGKKFDVQIKMLTKNNRAFWVRAMGKPVFNELKNIIGIRGVFQDIDASKAKELSLQRTSNIIASQNKRLFNFAHIVSHNLRSHTSNLTLISELIDTYESCEEKLTLIENVKDIALSLNETIEHLNEVVTIQTSTNKSKSLVYFDDVLNQVVNSIGQIIAKENTTINTNFSELEAIQYIPAYLESILLNLITNAIKYKHPERNPVITIKSKINDTKKILEITDNGLGIDMNKFGDKVFGMYKTFHYNKDATGIGLFITKNQVEALNGQISVSSEVNEGSTFKIEF</sequence>
<comment type="caution">
    <text evidence="8">The sequence shown here is derived from an EMBL/GenBank/DDBJ whole genome shotgun (WGS) entry which is preliminary data.</text>
</comment>
<dbReference type="SMART" id="SM00086">
    <property type="entry name" value="PAC"/>
    <property type="match status" value="1"/>
</dbReference>
<dbReference type="EC" id="2.7.13.3" evidence="2"/>
<evidence type="ECO:0000256" key="1">
    <source>
        <dbReference type="ARBA" id="ARBA00000085"/>
    </source>
</evidence>
<protein>
    <recommendedName>
        <fullName evidence="2">histidine kinase</fullName>
        <ecNumber evidence="2">2.7.13.3</ecNumber>
    </recommendedName>
</protein>
<dbReference type="Pfam" id="PF08447">
    <property type="entry name" value="PAS_3"/>
    <property type="match status" value="1"/>
</dbReference>
<proteinExistence type="predicted"/>
<feature type="domain" description="Histidine kinase" evidence="6">
    <location>
        <begin position="273"/>
        <end position="482"/>
    </location>
</feature>
<dbReference type="PROSITE" id="PS50109">
    <property type="entry name" value="HIS_KIN"/>
    <property type="match status" value="1"/>
</dbReference>
<dbReference type="SUPFAM" id="SSF55785">
    <property type="entry name" value="PYP-like sensor domain (PAS domain)"/>
    <property type="match status" value="1"/>
</dbReference>
<reference evidence="8 9" key="1">
    <citation type="journal article" date="2015" name="Int. J. Syst. Evol. Microbiol.">
        <title>Hyunsoonleella pacifica sp. nov., isolated from seawater of South Pacific Gyre.</title>
        <authorList>
            <person name="Gao X."/>
            <person name="Zhang Z."/>
            <person name="Dai X."/>
            <person name="Zhang X.H."/>
        </authorList>
    </citation>
    <scope>NUCLEOTIDE SEQUENCE [LARGE SCALE GENOMIC DNA]</scope>
    <source>
        <strain evidence="8 9">SW033</strain>
    </source>
</reference>
<name>A0A4Q9FRX0_9FLAO</name>
<dbReference type="InterPro" id="IPR000700">
    <property type="entry name" value="PAS-assoc_C"/>
</dbReference>
<dbReference type="InterPro" id="IPR001610">
    <property type="entry name" value="PAC"/>
</dbReference>
<dbReference type="InterPro" id="IPR035965">
    <property type="entry name" value="PAS-like_dom_sf"/>
</dbReference>
<dbReference type="AlphaFoldDB" id="A0A4Q9FRX0"/>
<evidence type="ECO:0000313" key="9">
    <source>
        <dbReference type="Proteomes" id="UP000292372"/>
    </source>
</evidence>
<dbReference type="SMART" id="SM00387">
    <property type="entry name" value="HATPase_c"/>
    <property type="match status" value="1"/>
</dbReference>
<evidence type="ECO:0000256" key="3">
    <source>
        <dbReference type="ARBA" id="ARBA00022553"/>
    </source>
</evidence>
<dbReference type="InterPro" id="IPR036890">
    <property type="entry name" value="HATPase_C_sf"/>
</dbReference>
<keyword evidence="3" id="KW-0597">Phosphoprotein</keyword>
<evidence type="ECO:0000313" key="8">
    <source>
        <dbReference type="EMBL" id="TBN16384.1"/>
    </source>
</evidence>
<dbReference type="RefSeq" id="WP_130936367.1">
    <property type="nucleotide sequence ID" value="NZ_BMEE01000002.1"/>
</dbReference>
<dbReference type="InterPro" id="IPR052162">
    <property type="entry name" value="Sensor_kinase/Photoreceptor"/>
</dbReference>
<dbReference type="SUPFAM" id="SSF55874">
    <property type="entry name" value="ATPase domain of HSP90 chaperone/DNA topoisomerase II/histidine kinase"/>
    <property type="match status" value="1"/>
</dbReference>
<evidence type="ECO:0000256" key="5">
    <source>
        <dbReference type="ARBA" id="ARBA00022777"/>
    </source>
</evidence>
<gene>
    <name evidence="8" type="ORF">EYD46_06995</name>
</gene>
<dbReference type="PRINTS" id="PR00344">
    <property type="entry name" value="BCTRLSENSOR"/>
</dbReference>
<evidence type="ECO:0000256" key="2">
    <source>
        <dbReference type="ARBA" id="ARBA00012438"/>
    </source>
</evidence>
<dbReference type="Pfam" id="PF02518">
    <property type="entry name" value="HATPase_c"/>
    <property type="match status" value="1"/>
</dbReference>
<evidence type="ECO:0000259" key="6">
    <source>
        <dbReference type="PROSITE" id="PS50109"/>
    </source>
</evidence>
<dbReference type="PROSITE" id="PS50113">
    <property type="entry name" value="PAC"/>
    <property type="match status" value="1"/>
</dbReference>
<evidence type="ECO:0000256" key="4">
    <source>
        <dbReference type="ARBA" id="ARBA00022679"/>
    </source>
</evidence>
<dbReference type="InterPro" id="IPR005467">
    <property type="entry name" value="His_kinase_dom"/>
</dbReference>
<dbReference type="Gene3D" id="3.30.450.20">
    <property type="entry name" value="PAS domain"/>
    <property type="match status" value="1"/>
</dbReference>
<dbReference type="EMBL" id="SIRS01000003">
    <property type="protein sequence ID" value="TBN16384.1"/>
    <property type="molecule type" value="Genomic_DNA"/>
</dbReference>
<dbReference type="Gene3D" id="3.30.565.10">
    <property type="entry name" value="Histidine kinase-like ATPase, C-terminal domain"/>
    <property type="match status" value="1"/>
</dbReference>
<dbReference type="PANTHER" id="PTHR43304">
    <property type="entry name" value="PHYTOCHROME-LIKE PROTEIN CPH1"/>
    <property type="match status" value="1"/>
</dbReference>
<dbReference type="PANTHER" id="PTHR43304:SF1">
    <property type="entry name" value="PAC DOMAIN-CONTAINING PROTEIN"/>
    <property type="match status" value="1"/>
</dbReference>
<keyword evidence="5 8" id="KW-0418">Kinase</keyword>
<dbReference type="Proteomes" id="UP000292372">
    <property type="component" value="Unassembled WGS sequence"/>
</dbReference>
<organism evidence="8 9">
    <name type="scientific">Hyunsoonleella pacifica</name>
    <dbReference type="NCBI Taxonomy" id="1080224"/>
    <lineage>
        <taxon>Bacteria</taxon>
        <taxon>Pseudomonadati</taxon>
        <taxon>Bacteroidota</taxon>
        <taxon>Flavobacteriia</taxon>
        <taxon>Flavobacteriales</taxon>
        <taxon>Flavobacteriaceae</taxon>
    </lineage>
</organism>
<dbReference type="InterPro" id="IPR004358">
    <property type="entry name" value="Sig_transdc_His_kin-like_C"/>
</dbReference>
<comment type="catalytic activity">
    <reaction evidence="1">
        <text>ATP + protein L-histidine = ADP + protein N-phospho-L-histidine.</text>
        <dbReference type="EC" id="2.7.13.3"/>
    </reaction>
</comment>
<dbReference type="OrthoDB" id="5522855at2"/>
<dbReference type="CDD" id="cd00130">
    <property type="entry name" value="PAS"/>
    <property type="match status" value="1"/>
</dbReference>
<evidence type="ECO:0000259" key="7">
    <source>
        <dbReference type="PROSITE" id="PS50113"/>
    </source>
</evidence>
<dbReference type="GO" id="GO:0004673">
    <property type="term" value="F:protein histidine kinase activity"/>
    <property type="evidence" value="ECO:0007669"/>
    <property type="project" value="UniProtKB-EC"/>
</dbReference>
<dbReference type="InterPro" id="IPR000014">
    <property type="entry name" value="PAS"/>
</dbReference>
<accession>A0A4Q9FRX0</accession>
<keyword evidence="4" id="KW-0808">Transferase</keyword>
<dbReference type="InterPro" id="IPR013655">
    <property type="entry name" value="PAS_fold_3"/>
</dbReference>
<keyword evidence="9" id="KW-1185">Reference proteome</keyword>
<dbReference type="InterPro" id="IPR003594">
    <property type="entry name" value="HATPase_dom"/>
</dbReference>
<feature type="domain" description="PAC" evidence="7">
    <location>
        <begin position="203"/>
        <end position="255"/>
    </location>
</feature>